<name>A0A0F6W5Z5_9BACT</name>
<dbReference type="InterPro" id="IPR029099">
    <property type="entry name" value="Pribosyltran_N"/>
</dbReference>
<protein>
    <recommendedName>
        <fullName evidence="12">Ribose-phosphate pyrophosphokinase</fullName>
        <shortName evidence="12">RPPK</shortName>
        <ecNumber evidence="12">2.7.6.1</ecNumber>
    </recommendedName>
    <alternativeName>
        <fullName evidence="12">5-phospho-D-ribosyl alpha-1-diphosphate synthase</fullName>
    </alternativeName>
    <alternativeName>
        <fullName evidence="12">Phosphoribosyl diphosphate synthase</fullName>
    </alternativeName>
    <alternativeName>
        <fullName evidence="12">Phosphoribosyl pyrophosphate synthase</fullName>
        <shortName evidence="12">P-Rib-PP synthase</shortName>
        <shortName evidence="12">PRPP synthase</shortName>
        <shortName evidence="12">PRPPase</shortName>
    </alternativeName>
</protein>
<dbReference type="HAMAP" id="MF_00583_B">
    <property type="entry name" value="RibP_PPkinase_B"/>
    <property type="match status" value="1"/>
</dbReference>
<evidence type="ECO:0000313" key="15">
    <source>
        <dbReference type="Proteomes" id="UP000034883"/>
    </source>
</evidence>
<gene>
    <name evidence="12" type="primary">prs</name>
    <name evidence="14" type="ORF">DB32_005289</name>
</gene>
<evidence type="ECO:0000256" key="4">
    <source>
        <dbReference type="ARBA" id="ARBA00022727"/>
    </source>
</evidence>
<dbReference type="AlphaFoldDB" id="A0A0F6W5Z5"/>
<sequence>MVFKSICIFSGHANPKLAESIADYLQIPVGRVKISNFSDGEVFSEIQENVRGVDVYVVQPTCAPVNDNLMELLVTVDALKRASAGSITAVIPYYGYGRQDRKVAPRTPITAKLVADLLTSAGVSRVVSMDLHAGQIQGFFNVPFDHLYSMPVFLDYLRPRLTEGTVFVSPDAGGVERARAYAKRLKGDLAIIDKRRAKANVSEVMNIVGDVEGHDCVLVDDMIDTAGTLTNAAAALKERGAKRIFATATHPVLSGPAVKRIAESAIEEVVVTDTIPLRDEAKASGKFTQLSVARLLGEAIKRIHNSDSVSSLFV</sequence>
<dbReference type="GO" id="GO:0005524">
    <property type="term" value="F:ATP binding"/>
    <property type="evidence" value="ECO:0007669"/>
    <property type="project" value="UniProtKB-KW"/>
</dbReference>
<dbReference type="EMBL" id="CP011125">
    <property type="protein sequence ID" value="AKF08140.1"/>
    <property type="molecule type" value="Genomic_DNA"/>
</dbReference>
<keyword evidence="15" id="KW-1185">Reference proteome</keyword>
<evidence type="ECO:0000256" key="6">
    <source>
        <dbReference type="ARBA" id="ARBA00022777"/>
    </source>
</evidence>
<dbReference type="Gene3D" id="3.40.50.2020">
    <property type="match status" value="2"/>
</dbReference>
<comment type="cofactor">
    <cofactor evidence="12">
        <name>Mg(2+)</name>
        <dbReference type="ChEBI" id="CHEBI:18420"/>
    </cofactor>
    <text evidence="12">Binds 2 Mg(2+) ions per subunit.</text>
</comment>
<organism evidence="14 15">
    <name type="scientific">Sandaracinus amylolyticus</name>
    <dbReference type="NCBI Taxonomy" id="927083"/>
    <lineage>
        <taxon>Bacteria</taxon>
        <taxon>Pseudomonadati</taxon>
        <taxon>Myxococcota</taxon>
        <taxon>Polyangia</taxon>
        <taxon>Polyangiales</taxon>
        <taxon>Sandaracinaceae</taxon>
        <taxon>Sandaracinus</taxon>
    </lineage>
</organism>
<dbReference type="Proteomes" id="UP000034883">
    <property type="component" value="Chromosome"/>
</dbReference>
<dbReference type="Pfam" id="PF13793">
    <property type="entry name" value="Pribosyltran_N"/>
    <property type="match status" value="1"/>
</dbReference>
<evidence type="ECO:0000256" key="3">
    <source>
        <dbReference type="ARBA" id="ARBA00022723"/>
    </source>
</evidence>
<dbReference type="InterPro" id="IPR005946">
    <property type="entry name" value="Rib-P_diPkinase"/>
</dbReference>
<evidence type="ECO:0000256" key="10">
    <source>
        <dbReference type="ARBA" id="ARBA00054914"/>
    </source>
</evidence>
<comment type="subcellular location">
    <subcellularLocation>
        <location evidence="12">Cytoplasm</location>
    </subcellularLocation>
</comment>
<evidence type="ECO:0000313" key="14">
    <source>
        <dbReference type="EMBL" id="AKF08140.1"/>
    </source>
</evidence>
<dbReference type="SMART" id="SM01400">
    <property type="entry name" value="Pribosyltran_N"/>
    <property type="match status" value="1"/>
</dbReference>
<dbReference type="InterPro" id="IPR000836">
    <property type="entry name" value="PRTase_dom"/>
</dbReference>
<dbReference type="SUPFAM" id="SSF53271">
    <property type="entry name" value="PRTase-like"/>
    <property type="match status" value="1"/>
</dbReference>
<feature type="binding site" evidence="12">
    <location>
        <position position="171"/>
    </location>
    <ligand>
        <name>Mg(2+)</name>
        <dbReference type="ChEBI" id="CHEBI:18420"/>
    </ligand>
</feature>
<dbReference type="NCBIfam" id="NF002320">
    <property type="entry name" value="PRK01259.1"/>
    <property type="match status" value="1"/>
</dbReference>
<keyword evidence="8 12" id="KW-0460">Magnesium</keyword>
<dbReference type="NCBIfam" id="TIGR01251">
    <property type="entry name" value="ribP_PPkin"/>
    <property type="match status" value="1"/>
</dbReference>
<feature type="binding site" evidence="12">
    <location>
        <begin position="224"/>
        <end position="228"/>
    </location>
    <ligand>
        <name>D-ribose 5-phosphate</name>
        <dbReference type="ChEBI" id="CHEBI:78346"/>
    </ligand>
</feature>
<dbReference type="EC" id="2.7.6.1" evidence="12"/>
<dbReference type="FunFam" id="3.40.50.2020:FF:000002">
    <property type="entry name" value="Ribose-phosphate pyrophosphokinase"/>
    <property type="match status" value="1"/>
</dbReference>
<feature type="binding site" evidence="12">
    <location>
        <begin position="98"/>
        <end position="99"/>
    </location>
    <ligand>
        <name>ATP</name>
        <dbReference type="ChEBI" id="CHEBI:30616"/>
    </ligand>
</feature>
<evidence type="ECO:0000256" key="2">
    <source>
        <dbReference type="ARBA" id="ARBA00022679"/>
    </source>
</evidence>
<dbReference type="CDD" id="cd06223">
    <property type="entry name" value="PRTases_typeI"/>
    <property type="match status" value="1"/>
</dbReference>
<feature type="binding site" evidence="12">
    <location>
        <position position="220"/>
    </location>
    <ligand>
        <name>D-ribose 5-phosphate</name>
        <dbReference type="ChEBI" id="CHEBI:78346"/>
    </ligand>
</feature>
<keyword evidence="2 12" id="KW-0808">Transferase</keyword>
<proteinExistence type="inferred from homology"/>
<dbReference type="InterPro" id="IPR029057">
    <property type="entry name" value="PRTase-like"/>
</dbReference>
<dbReference type="GO" id="GO:0002189">
    <property type="term" value="C:ribose phosphate diphosphokinase complex"/>
    <property type="evidence" value="ECO:0007669"/>
    <property type="project" value="TreeGrafter"/>
</dbReference>
<evidence type="ECO:0000256" key="5">
    <source>
        <dbReference type="ARBA" id="ARBA00022741"/>
    </source>
</evidence>
<dbReference type="UniPathway" id="UPA00087">
    <property type="reaction ID" value="UER00172"/>
</dbReference>
<dbReference type="Pfam" id="PF14572">
    <property type="entry name" value="Pribosyl_synth"/>
    <property type="match status" value="1"/>
</dbReference>
<evidence type="ECO:0000256" key="8">
    <source>
        <dbReference type="ARBA" id="ARBA00022842"/>
    </source>
</evidence>
<keyword evidence="4 12" id="KW-0545">Nucleotide biosynthesis</keyword>
<feature type="domain" description="Ribose-phosphate pyrophosphokinase N-terminal" evidence="13">
    <location>
        <begin position="6"/>
        <end position="122"/>
    </location>
</feature>
<dbReference type="GO" id="GO:0004749">
    <property type="term" value="F:ribose phosphate diphosphokinase activity"/>
    <property type="evidence" value="ECO:0007669"/>
    <property type="project" value="UniProtKB-UniRule"/>
</dbReference>
<evidence type="ECO:0000256" key="12">
    <source>
        <dbReference type="HAMAP-Rule" id="MF_00583"/>
    </source>
</evidence>
<evidence type="ECO:0000256" key="11">
    <source>
        <dbReference type="ARBA" id="ARBA00061444"/>
    </source>
</evidence>
<comment type="similarity">
    <text evidence="11 12">Belongs to the ribose-phosphate pyrophosphokinase family. Class I subfamily.</text>
</comment>
<keyword evidence="7 12" id="KW-0067">ATP-binding</keyword>
<reference evidence="14 15" key="1">
    <citation type="submission" date="2015-03" db="EMBL/GenBank/DDBJ databases">
        <title>Genome assembly of Sandaracinus amylolyticus DSM 53668.</title>
        <authorList>
            <person name="Sharma G."/>
            <person name="Subramanian S."/>
        </authorList>
    </citation>
    <scope>NUCLEOTIDE SEQUENCE [LARGE SCALE GENOMIC DNA]</scope>
    <source>
        <strain evidence="14 15">DSM 53668</strain>
    </source>
</reference>
<dbReference type="GO" id="GO:0005737">
    <property type="term" value="C:cytoplasm"/>
    <property type="evidence" value="ECO:0007669"/>
    <property type="project" value="UniProtKB-SubCell"/>
</dbReference>
<dbReference type="PANTHER" id="PTHR10210:SF41">
    <property type="entry name" value="RIBOSE-PHOSPHATE PYROPHOSPHOKINASE 1, CHLOROPLASTIC"/>
    <property type="match status" value="1"/>
</dbReference>
<dbReference type="PROSITE" id="PS00114">
    <property type="entry name" value="PRPP_SYNTHASE"/>
    <property type="match status" value="1"/>
</dbReference>
<evidence type="ECO:0000256" key="9">
    <source>
        <dbReference type="ARBA" id="ARBA00049535"/>
    </source>
</evidence>
<dbReference type="PANTHER" id="PTHR10210">
    <property type="entry name" value="RIBOSE-PHOSPHATE DIPHOSPHOKINASE FAMILY MEMBER"/>
    <property type="match status" value="1"/>
</dbReference>
<keyword evidence="6 12" id="KW-0418">Kinase</keyword>
<dbReference type="InterPro" id="IPR000842">
    <property type="entry name" value="PRib_PP_synth_CS"/>
</dbReference>
<feature type="active site" evidence="12">
    <location>
        <position position="194"/>
    </location>
</feature>
<comment type="subunit">
    <text evidence="12">Homohexamer.</text>
</comment>
<dbReference type="GO" id="GO:0006164">
    <property type="term" value="P:purine nucleotide biosynthetic process"/>
    <property type="evidence" value="ECO:0007669"/>
    <property type="project" value="TreeGrafter"/>
</dbReference>
<dbReference type="InterPro" id="IPR037515">
    <property type="entry name" value="Rib-P_diPkinase_bac"/>
</dbReference>
<feature type="binding site" evidence="12">
    <location>
        <begin position="39"/>
        <end position="41"/>
    </location>
    <ligand>
        <name>ATP</name>
        <dbReference type="ChEBI" id="CHEBI:30616"/>
    </ligand>
</feature>
<keyword evidence="12" id="KW-0963">Cytoplasm</keyword>
<comment type="function">
    <text evidence="10 12">Involved in the biosynthesis of the central metabolite phospho-alpha-D-ribosyl-1-pyrophosphate (PRPP) via the transfer of pyrophosphoryl group from ATP to 1-hydroxyl of ribose-5-phosphate (Rib-5-P).</text>
</comment>
<evidence type="ECO:0000256" key="1">
    <source>
        <dbReference type="ARBA" id="ARBA00004996"/>
    </source>
</evidence>
<dbReference type="GO" id="GO:0016301">
    <property type="term" value="F:kinase activity"/>
    <property type="evidence" value="ECO:0007669"/>
    <property type="project" value="UniProtKB-KW"/>
</dbReference>
<evidence type="ECO:0000256" key="7">
    <source>
        <dbReference type="ARBA" id="ARBA00022840"/>
    </source>
</evidence>
<accession>A0A0F6W5Z5</accession>
<dbReference type="STRING" id="927083.DB32_005289"/>
<comment type="catalytic activity">
    <reaction evidence="9 12">
        <text>D-ribose 5-phosphate + ATP = 5-phospho-alpha-D-ribose 1-diphosphate + AMP + H(+)</text>
        <dbReference type="Rhea" id="RHEA:15609"/>
        <dbReference type="ChEBI" id="CHEBI:15378"/>
        <dbReference type="ChEBI" id="CHEBI:30616"/>
        <dbReference type="ChEBI" id="CHEBI:58017"/>
        <dbReference type="ChEBI" id="CHEBI:78346"/>
        <dbReference type="ChEBI" id="CHEBI:456215"/>
        <dbReference type="EC" id="2.7.6.1"/>
    </reaction>
</comment>
<comment type="pathway">
    <text evidence="1 12">Metabolic intermediate biosynthesis; 5-phospho-alpha-D-ribose 1-diphosphate biosynthesis; 5-phospho-alpha-D-ribose 1-diphosphate from D-ribose 5-phosphate (route I): step 1/1.</text>
</comment>
<evidence type="ECO:0000259" key="13">
    <source>
        <dbReference type="Pfam" id="PF13793"/>
    </source>
</evidence>
<keyword evidence="5 12" id="KW-0547">Nucleotide-binding</keyword>
<feature type="binding site" evidence="12">
    <location>
        <position position="132"/>
    </location>
    <ligand>
        <name>Mg(2+)</name>
        <dbReference type="ChEBI" id="CHEBI:18420"/>
    </ligand>
</feature>
<feature type="binding site" evidence="12">
    <location>
        <position position="196"/>
    </location>
    <ligand>
        <name>D-ribose 5-phosphate</name>
        <dbReference type="ChEBI" id="CHEBI:78346"/>
    </ligand>
</feature>
<dbReference type="GO" id="GO:0006015">
    <property type="term" value="P:5-phosphoribose 1-diphosphate biosynthetic process"/>
    <property type="evidence" value="ECO:0007669"/>
    <property type="project" value="UniProtKB-UniRule"/>
</dbReference>
<dbReference type="GO" id="GO:0000287">
    <property type="term" value="F:magnesium ion binding"/>
    <property type="evidence" value="ECO:0007669"/>
    <property type="project" value="UniProtKB-UniRule"/>
</dbReference>
<keyword evidence="3 12" id="KW-0479">Metal-binding</keyword>
<dbReference type="GO" id="GO:0009156">
    <property type="term" value="P:ribonucleoside monophosphate biosynthetic process"/>
    <property type="evidence" value="ECO:0007669"/>
    <property type="project" value="InterPro"/>
</dbReference>
<dbReference type="KEGG" id="samy:DB32_005289"/>
<dbReference type="FunFam" id="3.40.50.2020:FF:000001">
    <property type="entry name" value="Ribose-phosphate pyrophosphokinase"/>
    <property type="match status" value="1"/>
</dbReference>